<dbReference type="GO" id="GO:0043548">
    <property type="term" value="F:phosphatidylinositol 3-kinase binding"/>
    <property type="evidence" value="ECO:0007669"/>
    <property type="project" value="TreeGrafter"/>
</dbReference>
<dbReference type="GO" id="GO:0006995">
    <property type="term" value="P:cellular response to nitrogen starvation"/>
    <property type="evidence" value="ECO:0007669"/>
    <property type="project" value="TreeGrafter"/>
</dbReference>
<proteinExistence type="inferred from homology"/>
<dbReference type="InterPro" id="IPR040455">
    <property type="entry name" value="Atg6_BARA"/>
</dbReference>
<keyword evidence="2" id="KW-0175">Coiled coil</keyword>
<protein>
    <submittedName>
        <fullName evidence="5">Uncharacterized protein</fullName>
    </submittedName>
</protein>
<evidence type="ECO:0000313" key="5">
    <source>
        <dbReference type="EMBL" id="TMW58585.1"/>
    </source>
</evidence>
<dbReference type="Proteomes" id="UP000794436">
    <property type="component" value="Unassembled WGS sequence"/>
</dbReference>
<evidence type="ECO:0000256" key="2">
    <source>
        <dbReference type="SAM" id="Coils"/>
    </source>
</evidence>
<sequence>MMPRPSTVGMEGKSLFTCSQCGALLKFKTNTNPIKERIASLRTIPIEATDLPDTTTEYAGLQQPAIIAELVWEHQEQVGEEAQWTHAPAPFLSANRGDVGASLEATIPNRLLSKPHLWLSDNWEVDTTLPECDADGWVYAKSFAELPSEMPLPSTIADGALPKNVTAVRRRRFVRRRQTDGSDLSWFQELLDCSSLLLDKKTPSCHDCEIGLIQNLQQTLNGLEASQHQYQAFLADFPCDNGNGHSNGNSWGVDADLEALRNEERRLQDELHTLEAESNRVMTKRRELWSTGADLEQLIRGTFAEGAFLQHLLGLNRDERQSVGVFSVHASDVLRRLQRYNVLNDVFHIWHDGLFGTINGLRLGRLPTRPVEWVEINAALGQAVLLLATIQERAQFEFTRNKLLPRGSYSRVINMYGKEYSLYSDGGMFRRRGFNQAMVLFLECVDDAGKRAMHEEPSLKLPYKITRGRIGELPVSLGNDEQWTKALKYMLTHLKWLLAWVAKRYA</sequence>
<comment type="similarity">
    <text evidence="1">Belongs to the beclin family.</text>
</comment>
<dbReference type="InterPro" id="IPR007243">
    <property type="entry name" value="Atg6/Beclin"/>
</dbReference>
<dbReference type="GO" id="GO:0000045">
    <property type="term" value="P:autophagosome assembly"/>
    <property type="evidence" value="ECO:0007669"/>
    <property type="project" value="TreeGrafter"/>
</dbReference>
<dbReference type="OrthoDB" id="20368at2759"/>
<evidence type="ECO:0000259" key="4">
    <source>
        <dbReference type="Pfam" id="PF17675"/>
    </source>
</evidence>
<dbReference type="Gene3D" id="1.10.418.40">
    <property type="entry name" value="Autophagy protein 6/Beclin 1"/>
    <property type="match status" value="1"/>
</dbReference>
<dbReference type="PANTHER" id="PTHR12768">
    <property type="entry name" value="BECLIN 1"/>
    <property type="match status" value="1"/>
</dbReference>
<dbReference type="AlphaFoldDB" id="A0A8K1C8T5"/>
<dbReference type="InterPro" id="IPR041691">
    <property type="entry name" value="Atg6/beclin_CC"/>
</dbReference>
<organism evidence="5 6">
    <name type="scientific">Pythium oligandrum</name>
    <name type="common">Mycoparasitic fungus</name>
    <dbReference type="NCBI Taxonomy" id="41045"/>
    <lineage>
        <taxon>Eukaryota</taxon>
        <taxon>Sar</taxon>
        <taxon>Stramenopiles</taxon>
        <taxon>Oomycota</taxon>
        <taxon>Peronosporomycetes</taxon>
        <taxon>Pythiales</taxon>
        <taxon>Pythiaceae</taxon>
        <taxon>Pythium</taxon>
    </lineage>
</organism>
<comment type="caution">
    <text evidence="5">The sequence shown here is derived from an EMBL/GenBank/DDBJ whole genome shotgun (WGS) entry which is preliminary data.</text>
</comment>
<dbReference type="Pfam" id="PF04111">
    <property type="entry name" value="APG6"/>
    <property type="match status" value="1"/>
</dbReference>
<reference evidence="5" key="1">
    <citation type="submission" date="2019-03" db="EMBL/GenBank/DDBJ databases">
        <title>Long read genome sequence of the mycoparasitic Pythium oligandrum ATCC 38472 isolated from sugarbeet rhizosphere.</title>
        <authorList>
            <person name="Gaulin E."/>
        </authorList>
    </citation>
    <scope>NUCLEOTIDE SEQUENCE</scope>
    <source>
        <strain evidence="5">ATCC 38472_TT</strain>
    </source>
</reference>
<keyword evidence="6" id="KW-1185">Reference proteome</keyword>
<feature type="domain" description="Atg6/beclin coiled-coil" evidence="4">
    <location>
        <begin position="203"/>
        <end position="332"/>
    </location>
</feature>
<accession>A0A8K1C8T5</accession>
<dbReference type="Pfam" id="PF17675">
    <property type="entry name" value="APG6_N"/>
    <property type="match status" value="1"/>
</dbReference>
<dbReference type="GO" id="GO:0045324">
    <property type="term" value="P:late endosome to vacuole transport"/>
    <property type="evidence" value="ECO:0007669"/>
    <property type="project" value="TreeGrafter"/>
</dbReference>
<dbReference type="GO" id="GO:0030674">
    <property type="term" value="F:protein-macromolecule adaptor activity"/>
    <property type="evidence" value="ECO:0007669"/>
    <property type="project" value="TreeGrafter"/>
</dbReference>
<feature type="domain" description="Atg6 BARA" evidence="3">
    <location>
        <begin position="337"/>
        <end position="502"/>
    </location>
</feature>
<feature type="coiled-coil region" evidence="2">
    <location>
        <begin position="257"/>
        <end position="284"/>
    </location>
</feature>
<dbReference type="GO" id="GO:0034272">
    <property type="term" value="C:phosphatidylinositol 3-kinase complex, class III, type II"/>
    <property type="evidence" value="ECO:0007669"/>
    <property type="project" value="TreeGrafter"/>
</dbReference>
<dbReference type="EMBL" id="SPLM01000111">
    <property type="protein sequence ID" value="TMW58585.1"/>
    <property type="molecule type" value="Genomic_DNA"/>
</dbReference>
<evidence type="ECO:0000313" key="6">
    <source>
        <dbReference type="Proteomes" id="UP000794436"/>
    </source>
</evidence>
<dbReference type="PANTHER" id="PTHR12768:SF4">
    <property type="entry name" value="BECLIN-1"/>
    <property type="match status" value="1"/>
</dbReference>
<evidence type="ECO:0000259" key="3">
    <source>
        <dbReference type="Pfam" id="PF04111"/>
    </source>
</evidence>
<evidence type="ECO:0000256" key="1">
    <source>
        <dbReference type="ARBA" id="ARBA00005965"/>
    </source>
</evidence>
<dbReference type="GO" id="GO:0034271">
    <property type="term" value="C:phosphatidylinositol 3-kinase complex, class III, type I"/>
    <property type="evidence" value="ECO:0007669"/>
    <property type="project" value="TreeGrafter"/>
</dbReference>
<dbReference type="InterPro" id="IPR038274">
    <property type="entry name" value="Atg6/Beclin_C_sf"/>
</dbReference>
<dbReference type="GO" id="GO:0000423">
    <property type="term" value="P:mitophagy"/>
    <property type="evidence" value="ECO:0007669"/>
    <property type="project" value="TreeGrafter"/>
</dbReference>
<gene>
    <name evidence="5" type="ORF">Poli38472_010144</name>
</gene>
<name>A0A8K1C8T5_PYTOL</name>
<dbReference type="GO" id="GO:0000407">
    <property type="term" value="C:phagophore assembly site"/>
    <property type="evidence" value="ECO:0007669"/>
    <property type="project" value="TreeGrafter"/>
</dbReference>